<evidence type="ECO:0000256" key="1">
    <source>
        <dbReference type="ARBA" id="ARBA00022723"/>
    </source>
</evidence>
<evidence type="ECO:0000259" key="5">
    <source>
        <dbReference type="PROSITE" id="PS00498"/>
    </source>
</evidence>
<dbReference type="PROSITE" id="PS00497">
    <property type="entry name" value="TYROSINASE_1"/>
    <property type="match status" value="1"/>
</dbReference>
<dbReference type="Pfam" id="PF00264">
    <property type="entry name" value="Tyrosinase"/>
    <property type="match status" value="1"/>
</dbReference>
<feature type="signal peptide" evidence="3">
    <location>
        <begin position="1"/>
        <end position="17"/>
    </location>
</feature>
<evidence type="ECO:0000313" key="7">
    <source>
        <dbReference type="Proteomes" id="UP001480595"/>
    </source>
</evidence>
<evidence type="ECO:0000256" key="2">
    <source>
        <dbReference type="SAM" id="MobiDB-lite"/>
    </source>
</evidence>
<feature type="domain" description="Tyrosinase copper-binding" evidence="5">
    <location>
        <begin position="344"/>
        <end position="355"/>
    </location>
</feature>
<dbReference type="EMBL" id="JAQQWL010000004">
    <property type="protein sequence ID" value="KAK8075937.1"/>
    <property type="molecule type" value="Genomic_DNA"/>
</dbReference>
<proteinExistence type="predicted"/>
<dbReference type="SUPFAM" id="SSF48056">
    <property type="entry name" value="Di-copper centre-containing domain"/>
    <property type="match status" value="1"/>
</dbReference>
<name>A0ABR1VYM8_9PEZI</name>
<comment type="caution">
    <text evidence="6">The sequence shown here is derived from an EMBL/GenBank/DDBJ whole genome shotgun (WGS) entry which is preliminary data.</text>
</comment>
<organism evidence="6 7">
    <name type="scientific">Apiospora phragmitis</name>
    <dbReference type="NCBI Taxonomy" id="2905665"/>
    <lineage>
        <taxon>Eukaryota</taxon>
        <taxon>Fungi</taxon>
        <taxon>Dikarya</taxon>
        <taxon>Ascomycota</taxon>
        <taxon>Pezizomycotina</taxon>
        <taxon>Sordariomycetes</taxon>
        <taxon>Xylariomycetidae</taxon>
        <taxon>Amphisphaeriales</taxon>
        <taxon>Apiosporaceae</taxon>
        <taxon>Apiospora</taxon>
    </lineage>
</organism>
<dbReference type="InterPro" id="IPR050316">
    <property type="entry name" value="Tyrosinase/Hemocyanin"/>
</dbReference>
<protein>
    <submittedName>
        <fullName evidence="6">Di-copper centre-containing protein</fullName>
    </submittedName>
</protein>
<dbReference type="PANTHER" id="PTHR11474">
    <property type="entry name" value="TYROSINASE FAMILY MEMBER"/>
    <property type="match status" value="1"/>
</dbReference>
<keyword evidence="3" id="KW-0732">Signal</keyword>
<dbReference type="PANTHER" id="PTHR11474:SF116">
    <property type="entry name" value="TYROSINASE"/>
    <property type="match status" value="1"/>
</dbReference>
<keyword evidence="1" id="KW-0479">Metal-binding</keyword>
<reference evidence="6 7" key="1">
    <citation type="submission" date="2023-01" db="EMBL/GenBank/DDBJ databases">
        <title>Analysis of 21 Apiospora genomes using comparative genomics revels a genus with tremendous synthesis potential of carbohydrate active enzymes and secondary metabolites.</title>
        <authorList>
            <person name="Sorensen T."/>
        </authorList>
    </citation>
    <scope>NUCLEOTIDE SEQUENCE [LARGE SCALE GENOMIC DNA]</scope>
    <source>
        <strain evidence="6 7">CBS 135458</strain>
    </source>
</reference>
<dbReference type="Proteomes" id="UP001480595">
    <property type="component" value="Unassembled WGS sequence"/>
</dbReference>
<feature type="compositionally biased region" description="Pro residues" evidence="2">
    <location>
        <begin position="54"/>
        <end position="67"/>
    </location>
</feature>
<sequence>MHFPLASTALLIGTALAALTLDLNNGDALAQFNILVGKAQASQAAILDANAKRTPPPLPSPPPPPQAGPKAPLGNNSTAPPSSSGRCTKEKLTVRKPWGSLSTTERKAYTDAVLCLQKLPARTPKSLVPGARTRFDDFLASHINQTQTIHYTGTFMAWHRWFTFQFEQALKNECGYKGAQPYWNWALYADDPVSSPIFDGSAFSMSGDGAPVPNKGPITLLLGNFAPVVLPPGNGGGCVQTGPFKDMVVNLGPVALPLNNGTVLTGTGLEHNPRCLKRDISAGVNKAFANDTSIMQLIVNNDNVADFQMVMQGVPGSGSIGVHGGGHYTIGGDPAGDTFTSPGDPVFYLHHGMIDLVWWVWQMVAGTNTFLNQPPSANTTLDDVIDLFYAGGGPITMRELTSIHDGPFCYTYSL</sequence>
<dbReference type="InterPro" id="IPR002227">
    <property type="entry name" value="Tyrosinase_Cu-bd"/>
</dbReference>
<accession>A0ABR1VYM8</accession>
<feature type="region of interest" description="Disordered" evidence="2">
    <location>
        <begin position="51"/>
        <end position="90"/>
    </location>
</feature>
<feature type="domain" description="Tyrosinase copper-binding" evidence="4">
    <location>
        <begin position="150"/>
        <end position="167"/>
    </location>
</feature>
<evidence type="ECO:0000313" key="6">
    <source>
        <dbReference type="EMBL" id="KAK8075937.1"/>
    </source>
</evidence>
<feature type="compositionally biased region" description="Polar residues" evidence="2">
    <location>
        <begin position="75"/>
        <end position="86"/>
    </location>
</feature>
<dbReference type="RefSeq" id="XP_066718896.1">
    <property type="nucleotide sequence ID" value="XM_066854618.1"/>
</dbReference>
<keyword evidence="7" id="KW-1185">Reference proteome</keyword>
<dbReference type="InterPro" id="IPR008922">
    <property type="entry name" value="Di-copper_centre_dom_sf"/>
</dbReference>
<dbReference type="PRINTS" id="PR00092">
    <property type="entry name" value="TYROSINASE"/>
</dbReference>
<gene>
    <name evidence="6" type="ORF">PG994_003209</name>
</gene>
<dbReference type="Gene3D" id="1.10.1280.10">
    <property type="entry name" value="Di-copper center containing domain from catechol oxidase"/>
    <property type="match status" value="1"/>
</dbReference>
<dbReference type="GeneID" id="92087681"/>
<feature type="chain" id="PRO_5045515752" evidence="3">
    <location>
        <begin position="18"/>
        <end position="414"/>
    </location>
</feature>
<evidence type="ECO:0000259" key="4">
    <source>
        <dbReference type="PROSITE" id="PS00497"/>
    </source>
</evidence>
<evidence type="ECO:0000256" key="3">
    <source>
        <dbReference type="SAM" id="SignalP"/>
    </source>
</evidence>
<dbReference type="PROSITE" id="PS00498">
    <property type="entry name" value="TYROSINASE_2"/>
    <property type="match status" value="1"/>
</dbReference>